<evidence type="ECO:0000313" key="18">
    <source>
        <dbReference type="Proteomes" id="UP000261640"/>
    </source>
</evidence>
<dbReference type="FunFam" id="2.60.40.10:FF:000035">
    <property type="entry name" value="Contactin 1"/>
    <property type="match status" value="1"/>
</dbReference>
<dbReference type="GO" id="GO:0098552">
    <property type="term" value="C:side of membrane"/>
    <property type="evidence" value="ECO:0007669"/>
    <property type="project" value="UniProtKB-KW"/>
</dbReference>
<dbReference type="InterPro" id="IPR007110">
    <property type="entry name" value="Ig-like_dom"/>
</dbReference>
<dbReference type="PANTHER" id="PTHR44170">
    <property type="entry name" value="PROTEIN SIDEKICK"/>
    <property type="match status" value="1"/>
</dbReference>
<evidence type="ECO:0000256" key="4">
    <source>
        <dbReference type="ARBA" id="ARBA00022622"/>
    </source>
</evidence>
<dbReference type="SUPFAM" id="SSF48726">
    <property type="entry name" value="Immunoglobulin"/>
    <property type="match status" value="5"/>
</dbReference>
<dbReference type="InterPro" id="IPR036116">
    <property type="entry name" value="FN3_sf"/>
</dbReference>
<evidence type="ECO:0000256" key="2">
    <source>
        <dbReference type="ARBA" id="ARBA00009812"/>
    </source>
</evidence>
<feature type="domain" description="Fibronectin type-III" evidence="16">
    <location>
        <begin position="722"/>
        <end position="816"/>
    </location>
</feature>
<dbReference type="FunFam" id="2.60.40.10:FF:000047">
    <property type="entry name" value="Contactin 1"/>
    <property type="match status" value="1"/>
</dbReference>
<keyword evidence="5" id="KW-0732">Signal</keyword>
<dbReference type="SUPFAM" id="SSF49265">
    <property type="entry name" value="Fibronectin type III"/>
    <property type="match status" value="2"/>
</dbReference>
<dbReference type="FunFam" id="2.60.40.10:FF:000052">
    <property type="entry name" value="Contactin 1"/>
    <property type="match status" value="1"/>
</dbReference>
<name>A0A7N8YQY8_9TELE</name>
<evidence type="ECO:0000256" key="14">
    <source>
        <dbReference type="SAM" id="MobiDB-lite"/>
    </source>
</evidence>
<evidence type="ECO:0000259" key="16">
    <source>
        <dbReference type="PROSITE" id="PS50853"/>
    </source>
</evidence>
<feature type="domain" description="Fibronectin type-III" evidence="16">
    <location>
        <begin position="625"/>
        <end position="721"/>
    </location>
</feature>
<dbReference type="FunFam" id="2.60.40.10:FF:000004">
    <property type="entry name" value="DCC isoform 1"/>
    <property type="match status" value="2"/>
</dbReference>
<feature type="domain" description="Fibronectin type-III" evidence="16">
    <location>
        <begin position="420"/>
        <end position="518"/>
    </location>
</feature>
<dbReference type="GO" id="GO:0098632">
    <property type="term" value="F:cell-cell adhesion mediator activity"/>
    <property type="evidence" value="ECO:0007669"/>
    <property type="project" value="TreeGrafter"/>
</dbReference>
<dbReference type="Ensembl" id="ENSMAMT00000042012.1">
    <property type="protein sequence ID" value="ENSMAMP00000066452.1"/>
    <property type="gene ID" value="ENSMAMG00000023452.2"/>
</dbReference>
<feature type="compositionally biased region" description="Polar residues" evidence="14">
    <location>
        <begin position="509"/>
        <end position="521"/>
    </location>
</feature>
<reference evidence="17" key="2">
    <citation type="submission" date="2025-09" db="UniProtKB">
        <authorList>
            <consortium name="Ensembl"/>
        </authorList>
    </citation>
    <scope>IDENTIFICATION</scope>
</reference>
<keyword evidence="3" id="KW-1003">Cell membrane</keyword>
<feature type="region of interest" description="Disordered" evidence="14">
    <location>
        <begin position="500"/>
        <end position="534"/>
    </location>
</feature>
<dbReference type="Pfam" id="PF13927">
    <property type="entry name" value="Ig_3"/>
    <property type="match status" value="2"/>
</dbReference>
<evidence type="ECO:0000256" key="8">
    <source>
        <dbReference type="ARBA" id="ARBA00023136"/>
    </source>
</evidence>
<comment type="similarity">
    <text evidence="2">Belongs to the immunoglobulin superfamily. Contactin family.</text>
</comment>
<keyword evidence="18" id="KW-1185">Reference proteome</keyword>
<protein>
    <submittedName>
        <fullName evidence="17">Contactin 4</fullName>
    </submittedName>
</protein>
<accession>A0A7N8YQY8</accession>
<dbReference type="FunFam" id="2.60.40.10:FF:000028">
    <property type="entry name" value="Neuronal cell adhesion molecule"/>
    <property type="match status" value="1"/>
</dbReference>
<evidence type="ECO:0000256" key="10">
    <source>
        <dbReference type="ARBA" id="ARBA00023180"/>
    </source>
</evidence>
<dbReference type="GO" id="GO:0007411">
    <property type="term" value="P:axon guidance"/>
    <property type="evidence" value="ECO:0007669"/>
    <property type="project" value="TreeGrafter"/>
</dbReference>
<dbReference type="InterPro" id="IPR013098">
    <property type="entry name" value="Ig_I-set"/>
</dbReference>
<evidence type="ECO:0000256" key="3">
    <source>
        <dbReference type="ARBA" id="ARBA00022475"/>
    </source>
</evidence>
<feature type="domain" description="Ig-like" evidence="15">
    <location>
        <begin position="141"/>
        <end position="225"/>
    </location>
</feature>
<dbReference type="Gene3D" id="2.60.40.10">
    <property type="entry name" value="Immunoglobulins"/>
    <property type="match status" value="9"/>
</dbReference>
<sequence length="820" mass="90249">SLQDTRRFISQETGNLYIAKVEPSDVGNYTCVVTNTVTKTRVQGPPTPLPKIEVQFPEVVHVAKGSTVKLECFALGNPVPSINWRRMDGVPFPRKVDMRKASDVLEIPYFQQEDAGTYECVAENSRGMNTVKGKLSFYAPPQLTDKPQDVQKLIDDSLVWECKATGKPKPSYRWMKNGENLESTERIQVANGVLSISRLTLSDTGMYQCVAGNKHGEVYSNAELPVAPDFSHNQLRSQTLVKVGGDVLIECKPKMSPWGVIAWRKGSEPLRESSRVSILDNGNLRIWNVTKSDAGLYTCVARNQFGVASSTGTVTVKEPTIITTQPSTLDVTVGESVVLPCQVSHDPSLELKFTWFFNEQLIHFGSHVRNDLQVSQTIHGDIMVRNIQLRHAGKYTCAVQTKVDSISIAVDLVVRGPPAPPTSIHVEEMTDTTGSLSWRPGPDNHSPITAYTIQARTPFSLGWQAVTTVPEVVGGHRLTATVIDLSPWVEYEFRVLASNTIGTGEPSKPSKQARTKGTSPKVTPANVSGGGGSRSELVITWEPVPEELQNGPGFGYVVAFRPHGATGWMQAAVPSAEASRYIFKNESIQPFSPFHVKVGVYNNFGEGPFGPVTTIYSAEEEPGRAPTRVRAKSLSASEVEVLWKALPWNASKKRVLGYELRYWSRSEKEDTASLQRTVGNQTSTIIHGLRGSTTYYITVRAYNTAGTGPPSTTVNVTTKKPPPSQPPVKVMWNTSNSKIILNWEQVKALENESEITGYKVLYKNRHSRPNIIETNTTSVELALPTDEDYIIQIKPFGEGGEGSSSRQITIPRIPGQWRAS</sequence>
<evidence type="ECO:0000256" key="6">
    <source>
        <dbReference type="ARBA" id="ARBA00022737"/>
    </source>
</evidence>
<dbReference type="FunFam" id="2.60.40.10:FF:000054">
    <property type="entry name" value="Contactin 1"/>
    <property type="match status" value="1"/>
</dbReference>
<dbReference type="GO" id="GO:0030424">
    <property type="term" value="C:axon"/>
    <property type="evidence" value="ECO:0007669"/>
    <property type="project" value="TreeGrafter"/>
</dbReference>
<dbReference type="InterPro" id="IPR003598">
    <property type="entry name" value="Ig_sub2"/>
</dbReference>
<feature type="domain" description="Ig-like" evidence="15">
    <location>
        <begin position="1"/>
        <end position="43"/>
    </location>
</feature>
<dbReference type="InterPro" id="IPR036179">
    <property type="entry name" value="Ig-like_dom_sf"/>
</dbReference>
<evidence type="ECO:0000256" key="5">
    <source>
        <dbReference type="ARBA" id="ARBA00022729"/>
    </source>
</evidence>
<dbReference type="Pfam" id="PF00041">
    <property type="entry name" value="fn3"/>
    <property type="match status" value="3"/>
</dbReference>
<dbReference type="SMART" id="SM00408">
    <property type="entry name" value="IGc2"/>
    <property type="match status" value="4"/>
</dbReference>
<dbReference type="InterPro" id="IPR013783">
    <property type="entry name" value="Ig-like_fold"/>
</dbReference>
<evidence type="ECO:0000256" key="7">
    <source>
        <dbReference type="ARBA" id="ARBA00022889"/>
    </source>
</evidence>
<keyword evidence="7" id="KW-0130">Cell adhesion</keyword>
<dbReference type="PROSITE" id="PS50835">
    <property type="entry name" value="IG_LIKE"/>
    <property type="match status" value="5"/>
</dbReference>
<comment type="subcellular location">
    <subcellularLocation>
        <location evidence="1">Cell membrane</location>
        <topology evidence="1">Lipid-anchor</topology>
        <topology evidence="1">GPI-anchor</topology>
    </subcellularLocation>
</comment>
<keyword evidence="10" id="KW-0325">Glycoprotein</keyword>
<evidence type="ECO:0000259" key="15">
    <source>
        <dbReference type="PROSITE" id="PS50835"/>
    </source>
</evidence>
<evidence type="ECO:0000256" key="9">
    <source>
        <dbReference type="ARBA" id="ARBA00023157"/>
    </source>
</evidence>
<keyword evidence="8" id="KW-0472">Membrane</keyword>
<keyword evidence="6" id="KW-0677">Repeat</keyword>
<dbReference type="PANTHER" id="PTHR44170:SF18">
    <property type="entry name" value="CONTACTIN 3B-RELATED"/>
    <property type="match status" value="1"/>
</dbReference>
<evidence type="ECO:0000313" key="17">
    <source>
        <dbReference type="Ensembl" id="ENSMAMP00000066452.1"/>
    </source>
</evidence>
<reference evidence="17" key="1">
    <citation type="submission" date="2025-08" db="UniProtKB">
        <authorList>
            <consortium name="Ensembl"/>
        </authorList>
    </citation>
    <scope>IDENTIFICATION</scope>
</reference>
<dbReference type="GO" id="GO:0007420">
    <property type="term" value="P:brain development"/>
    <property type="evidence" value="ECO:0007669"/>
    <property type="project" value="TreeGrafter"/>
</dbReference>
<dbReference type="InterPro" id="IPR003961">
    <property type="entry name" value="FN3_dom"/>
</dbReference>
<proteinExistence type="inferred from homology"/>
<keyword evidence="9" id="KW-1015">Disulfide bond</keyword>
<keyword evidence="12" id="KW-0393">Immunoglobulin domain</keyword>
<evidence type="ECO:0000256" key="1">
    <source>
        <dbReference type="ARBA" id="ARBA00004609"/>
    </source>
</evidence>
<organism evidence="17 18">
    <name type="scientific">Mastacembelus armatus</name>
    <name type="common">zig-zag eel</name>
    <dbReference type="NCBI Taxonomy" id="205130"/>
    <lineage>
        <taxon>Eukaryota</taxon>
        <taxon>Metazoa</taxon>
        <taxon>Chordata</taxon>
        <taxon>Craniata</taxon>
        <taxon>Vertebrata</taxon>
        <taxon>Euteleostomi</taxon>
        <taxon>Actinopterygii</taxon>
        <taxon>Neopterygii</taxon>
        <taxon>Teleostei</taxon>
        <taxon>Neoteleostei</taxon>
        <taxon>Acanthomorphata</taxon>
        <taxon>Anabantaria</taxon>
        <taxon>Synbranchiformes</taxon>
        <taxon>Mastacembelidae</taxon>
        <taxon>Mastacembelus</taxon>
    </lineage>
</organism>
<keyword evidence="11" id="KW-0449">Lipoprotein</keyword>
<feature type="domain" description="Ig-like" evidence="15">
    <location>
        <begin position="50"/>
        <end position="136"/>
    </location>
</feature>
<comment type="subunit">
    <text evidence="13">Interacts with PTPRG.</text>
</comment>
<evidence type="ECO:0000256" key="13">
    <source>
        <dbReference type="ARBA" id="ARBA00038703"/>
    </source>
</evidence>
<feature type="domain" description="Ig-like" evidence="15">
    <location>
        <begin position="228"/>
        <end position="315"/>
    </location>
</feature>
<dbReference type="FunFam" id="2.60.40.10:FF:000005">
    <property type="entry name" value="Neuronal cell adhesion molecule"/>
    <property type="match status" value="1"/>
</dbReference>
<dbReference type="PROSITE" id="PS50853">
    <property type="entry name" value="FN3"/>
    <property type="match status" value="4"/>
</dbReference>
<dbReference type="InterPro" id="IPR003599">
    <property type="entry name" value="Ig_sub"/>
</dbReference>
<keyword evidence="4" id="KW-0336">GPI-anchor</keyword>
<evidence type="ECO:0000256" key="12">
    <source>
        <dbReference type="ARBA" id="ARBA00023319"/>
    </source>
</evidence>
<dbReference type="Pfam" id="PF07679">
    <property type="entry name" value="I-set"/>
    <property type="match status" value="2"/>
</dbReference>
<dbReference type="SMART" id="SM00060">
    <property type="entry name" value="FN3"/>
    <property type="match status" value="4"/>
</dbReference>
<feature type="domain" description="Ig-like" evidence="15">
    <location>
        <begin position="319"/>
        <end position="407"/>
    </location>
</feature>
<feature type="domain" description="Fibronectin type-III" evidence="16">
    <location>
        <begin position="523"/>
        <end position="620"/>
    </location>
</feature>
<dbReference type="CDD" id="cd00063">
    <property type="entry name" value="FN3"/>
    <property type="match status" value="4"/>
</dbReference>
<dbReference type="GO" id="GO:0005886">
    <property type="term" value="C:plasma membrane"/>
    <property type="evidence" value="ECO:0007669"/>
    <property type="project" value="UniProtKB-SubCell"/>
</dbReference>
<dbReference type="Proteomes" id="UP000261640">
    <property type="component" value="Unplaced"/>
</dbReference>
<dbReference type="AlphaFoldDB" id="A0A7N8YQY8"/>
<dbReference type="SMART" id="SM00409">
    <property type="entry name" value="IG"/>
    <property type="match status" value="4"/>
</dbReference>
<feature type="region of interest" description="Disordered" evidence="14">
    <location>
        <begin position="796"/>
        <end position="820"/>
    </location>
</feature>
<evidence type="ECO:0000256" key="11">
    <source>
        <dbReference type="ARBA" id="ARBA00023288"/>
    </source>
</evidence>
<dbReference type="GeneTree" id="ENSGT00940000164786"/>